<feature type="coiled-coil region" evidence="5">
    <location>
        <begin position="808"/>
        <end position="835"/>
    </location>
</feature>
<evidence type="ECO:0000313" key="7">
    <source>
        <dbReference type="Proteomes" id="UP000291343"/>
    </source>
</evidence>
<dbReference type="SUPFAM" id="SSF48452">
    <property type="entry name" value="TPR-like"/>
    <property type="match status" value="1"/>
</dbReference>
<dbReference type="EMBL" id="QKKF02016774">
    <property type="protein sequence ID" value="RZF41444.1"/>
    <property type="molecule type" value="Genomic_DNA"/>
</dbReference>
<feature type="repeat" description="TPR" evidence="4">
    <location>
        <begin position="582"/>
        <end position="615"/>
    </location>
</feature>
<keyword evidence="2 4" id="KW-0802">TPR repeat</keyword>
<accession>A0A482X6P4</accession>
<comment type="caution">
    <text evidence="6">The sequence shown here is derived from an EMBL/GenBank/DDBJ whole genome shotgun (WGS) entry which is preliminary data.</text>
</comment>
<dbReference type="STRING" id="195883.A0A482X6P4"/>
<dbReference type="PANTHER" id="PTHR16193">
    <property type="entry name" value="TETRATRICOPEPTIDE REPEAT PROTEIN 27"/>
    <property type="match status" value="1"/>
</dbReference>
<name>A0A482X6P4_LAOST</name>
<dbReference type="InParanoid" id="A0A482X6P4"/>
<dbReference type="Pfam" id="PF13432">
    <property type="entry name" value="TPR_16"/>
    <property type="match status" value="1"/>
</dbReference>
<comment type="similarity">
    <text evidence="3">Belongs to the TTC27 family.</text>
</comment>
<reference evidence="6 7" key="1">
    <citation type="journal article" date="2017" name="Gigascience">
        <title>Genome sequence of the small brown planthopper, Laodelphax striatellus.</title>
        <authorList>
            <person name="Zhu J."/>
            <person name="Jiang F."/>
            <person name="Wang X."/>
            <person name="Yang P."/>
            <person name="Bao Y."/>
            <person name="Zhao W."/>
            <person name="Wang W."/>
            <person name="Lu H."/>
            <person name="Wang Q."/>
            <person name="Cui N."/>
            <person name="Li J."/>
            <person name="Chen X."/>
            <person name="Luo L."/>
            <person name="Yu J."/>
            <person name="Kang L."/>
            <person name="Cui F."/>
        </authorList>
    </citation>
    <scope>NUCLEOTIDE SEQUENCE [LARGE SCALE GENOMIC DNA]</scope>
    <source>
        <strain evidence="6">Lst14</strain>
    </source>
</reference>
<dbReference type="SMR" id="A0A482X6P4"/>
<keyword evidence="5" id="KW-0175">Coiled coil</keyword>
<dbReference type="AlphaFoldDB" id="A0A482X6P4"/>
<dbReference type="PROSITE" id="PS50005">
    <property type="entry name" value="TPR"/>
    <property type="match status" value="1"/>
</dbReference>
<evidence type="ECO:0000313" key="6">
    <source>
        <dbReference type="EMBL" id="RZF41444.1"/>
    </source>
</evidence>
<dbReference type="FunCoup" id="A0A482X6P4">
    <property type="interactions" value="2187"/>
</dbReference>
<organism evidence="6 7">
    <name type="scientific">Laodelphax striatellus</name>
    <name type="common">Small brown planthopper</name>
    <name type="synonym">Delphax striatella</name>
    <dbReference type="NCBI Taxonomy" id="195883"/>
    <lineage>
        <taxon>Eukaryota</taxon>
        <taxon>Metazoa</taxon>
        <taxon>Ecdysozoa</taxon>
        <taxon>Arthropoda</taxon>
        <taxon>Hexapoda</taxon>
        <taxon>Insecta</taxon>
        <taxon>Pterygota</taxon>
        <taxon>Neoptera</taxon>
        <taxon>Paraneoptera</taxon>
        <taxon>Hemiptera</taxon>
        <taxon>Auchenorrhyncha</taxon>
        <taxon>Fulgoroidea</taxon>
        <taxon>Delphacidae</taxon>
        <taxon>Criomorphinae</taxon>
        <taxon>Laodelphax</taxon>
    </lineage>
</organism>
<dbReference type="OrthoDB" id="1936594at2759"/>
<evidence type="ECO:0000256" key="4">
    <source>
        <dbReference type="PROSITE-ProRule" id="PRU00339"/>
    </source>
</evidence>
<protein>
    <submittedName>
        <fullName evidence="6">Uncharacterized protein</fullName>
    </submittedName>
</protein>
<gene>
    <name evidence="6" type="ORF">LSTR_LSTR000158</name>
</gene>
<sequence>MEIETKLLRFTGNGDYTGVKLVDEVLSGHLIEVLDSSLWAEIFSSKACEQIGEKSLSDILHECVERFTSNSLSENKQLEVLCFGIANLMSFIQSNWTGPFANFKTLDRLSQWSELSVEQCESLVTQSLILDGEGLCIVAENIELLLIASAIFKSNLPSLKSCKWWLMRCLVIHQQILDEPSQKIYEEIKDIVNTLKEVYKSEQKSEELDDTNEKDLSVLLHLEIAHAFLNYSQVSRSEKEMKAAFDLMNMEVNFVGALGKRTFFQQKELPQLTIDLKVKEKEASNTDEYVIGKCDKDLPHNIPLNDEVSIDGIHFSDPSSAKFPQLSAVEQAALLALFVHLQKSRPKDELQNEELSPYLTCILSQPKFWSFQTSALRLRSLLEKESSRRVDRSLKQLEGLVENIRAEEPPVHHRLQQVFCSYLPPRWAIEADIANILISLGAISSALDVFLRLKMWEQVVTCYNYLKLRHKAAEVIRQEMEKKETVKLWCLLGDATDDVNCYEKAWQMSGEKSAQAQRHWAHYYFERRKYAESIPHFEASLANNSIQLQLWFRLGYAALEEKQWSLCAKAYRRYCSLEPDTFEAWNNLAKAYVKLGQKARAFQALKDAVRCNFENWMVWDNLMAVSTDCGEFEQVIICYHRILDLKKKQHNDCEVLRILVDAIQKNIPDCNGVSAKRLQGKAENLFKRLSENQDNPEIFKLYARLLSSSDCNRKNGENVNIDETSVLDCLKNALRVQLQTRWISSPETCIAVINLAQELTDACLSDSHKDNLPLSKKKDNLSSTKFSLKGVISRIKREHSDPATGEIVESLAEQTNNLQNRITEIDQRLSELNKS</sequence>
<dbReference type="InterPro" id="IPR044244">
    <property type="entry name" value="TTC27/Emw1"/>
</dbReference>
<evidence type="ECO:0000256" key="2">
    <source>
        <dbReference type="ARBA" id="ARBA00022803"/>
    </source>
</evidence>
<evidence type="ECO:0000256" key="3">
    <source>
        <dbReference type="ARBA" id="ARBA00024020"/>
    </source>
</evidence>
<dbReference type="Proteomes" id="UP000291343">
    <property type="component" value="Unassembled WGS sequence"/>
</dbReference>
<evidence type="ECO:0000256" key="1">
    <source>
        <dbReference type="ARBA" id="ARBA00022737"/>
    </source>
</evidence>
<dbReference type="Gene3D" id="1.25.40.10">
    <property type="entry name" value="Tetratricopeptide repeat domain"/>
    <property type="match status" value="1"/>
</dbReference>
<dbReference type="PANTHER" id="PTHR16193:SF0">
    <property type="entry name" value="TETRATRICOPEPTIDE REPEAT PROTEIN 27"/>
    <property type="match status" value="1"/>
</dbReference>
<dbReference type="InterPro" id="IPR019734">
    <property type="entry name" value="TPR_rpt"/>
</dbReference>
<proteinExistence type="inferred from homology"/>
<dbReference type="SMART" id="SM00028">
    <property type="entry name" value="TPR"/>
    <property type="match status" value="4"/>
</dbReference>
<dbReference type="InterPro" id="IPR011990">
    <property type="entry name" value="TPR-like_helical_dom_sf"/>
</dbReference>
<keyword evidence="1" id="KW-0677">Repeat</keyword>
<keyword evidence="7" id="KW-1185">Reference proteome</keyword>
<evidence type="ECO:0000256" key="5">
    <source>
        <dbReference type="SAM" id="Coils"/>
    </source>
</evidence>